<dbReference type="EMBL" id="JACSQZ010000010">
    <property type="protein sequence ID" value="MBD7914398.1"/>
    <property type="molecule type" value="Genomic_DNA"/>
</dbReference>
<dbReference type="RefSeq" id="WP_191748963.1">
    <property type="nucleotide sequence ID" value="NZ_JACSQZ010000010.1"/>
</dbReference>
<organism evidence="2 3">
    <name type="scientific">Clostridium gallinarum</name>
    <dbReference type="NCBI Taxonomy" id="2762246"/>
    <lineage>
        <taxon>Bacteria</taxon>
        <taxon>Bacillati</taxon>
        <taxon>Bacillota</taxon>
        <taxon>Clostridia</taxon>
        <taxon>Eubacteriales</taxon>
        <taxon>Clostridiaceae</taxon>
        <taxon>Clostridium</taxon>
    </lineage>
</organism>
<dbReference type="Proteomes" id="UP000640335">
    <property type="component" value="Unassembled WGS sequence"/>
</dbReference>
<gene>
    <name evidence="2" type="ORF">H9660_04500</name>
</gene>
<keyword evidence="3" id="KW-1185">Reference proteome</keyword>
<feature type="domain" description="Amidohydrolase 3" evidence="1">
    <location>
        <begin position="57"/>
        <end position="402"/>
    </location>
</feature>
<dbReference type="InterPro" id="IPR052349">
    <property type="entry name" value="Metallo-hydrolase_Enzymes"/>
</dbReference>
<dbReference type="Gene3D" id="3.20.20.140">
    <property type="entry name" value="Metal-dependent hydrolases"/>
    <property type="match status" value="1"/>
</dbReference>
<dbReference type="Pfam" id="PF07969">
    <property type="entry name" value="Amidohydro_3"/>
    <property type="match status" value="1"/>
</dbReference>
<dbReference type="PANTHER" id="PTHR32027">
    <property type="entry name" value="CYTOSINE DEAMINASE"/>
    <property type="match status" value="1"/>
</dbReference>
<comment type="caution">
    <text evidence="2">The sequence shown here is derived from an EMBL/GenBank/DDBJ whole genome shotgun (WGS) entry which is preliminary data.</text>
</comment>
<evidence type="ECO:0000313" key="2">
    <source>
        <dbReference type="EMBL" id="MBD7914398.1"/>
    </source>
</evidence>
<reference evidence="2 3" key="1">
    <citation type="submission" date="2020-08" db="EMBL/GenBank/DDBJ databases">
        <title>A Genomic Blueprint of the Chicken Gut Microbiome.</title>
        <authorList>
            <person name="Gilroy R."/>
            <person name="Ravi A."/>
            <person name="Getino M."/>
            <person name="Pursley I."/>
            <person name="Horton D.L."/>
            <person name="Alikhan N.-F."/>
            <person name="Baker D."/>
            <person name="Gharbi K."/>
            <person name="Hall N."/>
            <person name="Watson M."/>
            <person name="Adriaenssens E.M."/>
            <person name="Foster-Nyarko E."/>
            <person name="Jarju S."/>
            <person name="Secka A."/>
            <person name="Antonio M."/>
            <person name="Oren A."/>
            <person name="Chaudhuri R."/>
            <person name="La Ragione R.M."/>
            <person name="Hildebrand F."/>
            <person name="Pallen M.J."/>
        </authorList>
    </citation>
    <scope>NUCLEOTIDE SEQUENCE [LARGE SCALE GENOMIC DNA]</scope>
    <source>
        <strain evidence="2 3">Sa3CUN1</strain>
    </source>
</reference>
<sequence length="406" mass="45728">MSKKRFILENVLLEDGFLFEKNIVIGTKTKIKDIVICDGKIEGVYEKGSFREELERIDMKGMLAIPSFKDRHIHLDKGYYGGAWSACTPFISVFDRIKEEEGFLHSFLDETEIKAKKLLDLLIENGVTETRVQCNVDPVIGLGNMERVIKALNDYKDKVDYEIVAFPQHGLLRSNSIDYMKDAMRNGATIVGGLDPATIDENINKSIDEMMNIAVEFNSDIDIHLHERGTLGAYIIKRLLKVVEEAKWQNRVTISHGYCLGDLEKGELIEICDSMKDLNIELSTTSPIDVACPPVTFISDYGVKVNIINDNINDHWSPFGSGDLLQRLSRMCEKFGVIEEYNLNKYLKLITNGVSVLDKEGNVLWPKANDKADIVFCDASCSAEAIARVSKRSAVMKNGKFIVKNI</sequence>
<protein>
    <submittedName>
        <fullName evidence="2">Deaminase</fullName>
    </submittedName>
</protein>
<dbReference type="CDD" id="cd01293">
    <property type="entry name" value="Bact_CD"/>
    <property type="match status" value="1"/>
</dbReference>
<evidence type="ECO:0000259" key="1">
    <source>
        <dbReference type="Pfam" id="PF07969"/>
    </source>
</evidence>
<dbReference type="InterPro" id="IPR032466">
    <property type="entry name" value="Metal_Hydrolase"/>
</dbReference>
<name>A0ABR8Q1V0_9CLOT</name>
<evidence type="ECO:0000313" key="3">
    <source>
        <dbReference type="Proteomes" id="UP000640335"/>
    </source>
</evidence>
<dbReference type="NCBIfam" id="NF005312">
    <property type="entry name" value="PRK06846.1"/>
    <property type="match status" value="1"/>
</dbReference>
<dbReference type="SUPFAM" id="SSF51338">
    <property type="entry name" value="Composite domain of metallo-dependent hydrolases"/>
    <property type="match status" value="1"/>
</dbReference>
<accession>A0ABR8Q1V0</accession>
<dbReference type="InterPro" id="IPR011059">
    <property type="entry name" value="Metal-dep_hydrolase_composite"/>
</dbReference>
<dbReference type="InterPro" id="IPR013108">
    <property type="entry name" value="Amidohydro_3"/>
</dbReference>
<dbReference type="PANTHER" id="PTHR32027:SF9">
    <property type="entry name" value="BLL3847 PROTEIN"/>
    <property type="match status" value="1"/>
</dbReference>
<dbReference type="SUPFAM" id="SSF51556">
    <property type="entry name" value="Metallo-dependent hydrolases"/>
    <property type="match status" value="1"/>
</dbReference>
<proteinExistence type="predicted"/>
<dbReference type="Gene3D" id="2.30.40.10">
    <property type="entry name" value="Urease, subunit C, domain 1"/>
    <property type="match status" value="1"/>
</dbReference>